<dbReference type="Pfam" id="PF05048">
    <property type="entry name" value="NosD"/>
    <property type="match status" value="2"/>
</dbReference>
<name>A0A284VL16_9EURY</name>
<feature type="domain" description="Periplasmic copper-binding protein NosD beta helix" evidence="1">
    <location>
        <begin position="313"/>
        <end position="455"/>
    </location>
</feature>
<dbReference type="InterPro" id="IPR006626">
    <property type="entry name" value="PbH1"/>
</dbReference>
<dbReference type="EMBL" id="FZMP01000046">
    <property type="protein sequence ID" value="SNQ59899.1"/>
    <property type="molecule type" value="Genomic_DNA"/>
</dbReference>
<evidence type="ECO:0000259" key="1">
    <source>
        <dbReference type="Pfam" id="PF05048"/>
    </source>
</evidence>
<dbReference type="InterPro" id="IPR022441">
    <property type="entry name" value="Para_beta_helix_rpt-2"/>
</dbReference>
<dbReference type="SUPFAM" id="SSF51126">
    <property type="entry name" value="Pectin lyase-like"/>
    <property type="match status" value="1"/>
</dbReference>
<dbReference type="SMART" id="SM00710">
    <property type="entry name" value="PbH1"/>
    <property type="match status" value="9"/>
</dbReference>
<dbReference type="InterPro" id="IPR007742">
    <property type="entry name" value="NosD_dom"/>
</dbReference>
<sequence length="520" mass="56666">MLYYFQRGHALRIAFRIVVLAFSLLAGVGTVQAETGLPDVHQPTGLPDSLQMPGWLNATGTHFELSNNNYLNIELDSSESVKSTLESVPQMVTMNIESASSATTTKITMRGLAPHTSYRKYEDDYHNPVTFITDSNGSYVYTQDISKPHLVFIQPEPGKVSKNSTIANLADPFPGTIFILDNSTGGNCTLIGTWDNSTKTCTLTMDITSNIQIDSDNITLEGNRHTLTGNNTGTGVYLVSKGGVTIKNLNVKNFSSGILSYYGYENILTNNIVNLNYRGIYLNRGGKNTVIGNIVNSNYDGIYLIYGDGESRGRNILINNTANLNRGSGIVLGYVETNNTLFGNNASNNNNFGIYLAYSSNNNTLLGNNASNNYGGISLNYSSNNILKDNTVISNSNFGIRLGISHDNIIYNNYFNNANNAIDDGNNTWNITKTSGKNIIGGSWLGGNFWSDYAGSDTDEDGLGDTLLPYNSTGGIRNGGDYLPLIQVTTQKEGIIHGTTFNVTNINGDYNFMDFGNRRI</sequence>
<proteinExistence type="predicted"/>
<dbReference type="InterPro" id="IPR011050">
    <property type="entry name" value="Pectin_lyase_fold/virulence"/>
</dbReference>
<dbReference type="Proteomes" id="UP000218615">
    <property type="component" value="Unassembled WGS sequence"/>
</dbReference>
<evidence type="ECO:0000313" key="3">
    <source>
        <dbReference type="Proteomes" id="UP000218615"/>
    </source>
</evidence>
<keyword evidence="3" id="KW-1185">Reference proteome</keyword>
<evidence type="ECO:0000313" key="2">
    <source>
        <dbReference type="EMBL" id="SNQ59899.1"/>
    </source>
</evidence>
<feature type="domain" description="Periplasmic copper-binding protein NosD beta helix" evidence="1">
    <location>
        <begin position="189"/>
        <end position="304"/>
    </location>
</feature>
<dbReference type="AlphaFoldDB" id="A0A284VL16"/>
<dbReference type="Gene3D" id="2.160.20.10">
    <property type="entry name" value="Single-stranded right-handed beta-helix, Pectin lyase-like"/>
    <property type="match status" value="1"/>
</dbReference>
<reference evidence="3" key="1">
    <citation type="submission" date="2017-06" db="EMBL/GenBank/DDBJ databases">
        <authorList>
            <person name="Cremers G."/>
        </authorList>
    </citation>
    <scope>NUCLEOTIDE SEQUENCE [LARGE SCALE GENOMIC DNA]</scope>
</reference>
<dbReference type="InterPro" id="IPR012334">
    <property type="entry name" value="Pectin_lyas_fold"/>
</dbReference>
<organism evidence="2 3">
    <name type="scientific">Candidatus Methanoperedens nitratireducens</name>
    <dbReference type="NCBI Taxonomy" id="1392998"/>
    <lineage>
        <taxon>Archaea</taxon>
        <taxon>Methanobacteriati</taxon>
        <taxon>Methanobacteriota</taxon>
        <taxon>Stenosarchaea group</taxon>
        <taxon>Methanomicrobia</taxon>
        <taxon>Methanosarcinales</taxon>
        <taxon>ANME-2 cluster</taxon>
        <taxon>Candidatus Methanoperedentaceae</taxon>
        <taxon>Candidatus Methanoperedens</taxon>
    </lineage>
</organism>
<gene>
    <name evidence="2" type="ORF">MNV_140034</name>
</gene>
<protein>
    <recommendedName>
        <fullName evidence="1">Periplasmic copper-binding protein NosD beta helix domain-containing protein</fullName>
    </recommendedName>
</protein>
<dbReference type="NCBIfam" id="TIGR03804">
    <property type="entry name" value="para_beta_helix"/>
    <property type="match status" value="6"/>
</dbReference>
<accession>A0A284VL16</accession>